<dbReference type="Proteomes" id="UP000249757">
    <property type="component" value="Unassembled WGS sequence"/>
</dbReference>
<feature type="signal peptide" evidence="2">
    <location>
        <begin position="1"/>
        <end position="18"/>
    </location>
</feature>
<proteinExistence type="predicted"/>
<evidence type="ECO:0000313" key="4">
    <source>
        <dbReference type="EMBL" id="KAI1516716.1"/>
    </source>
</evidence>
<sequence>MLLVNLISLAVFAASVSAKAGPSGVAWIWSHSRFQEGEEGNCRTDQRRECGEQNVCYVVSSSPEESMRAPSNDPPPGQGENYACDTMKSPPCSCQTGNRTETGVQLNGNLFGYTCLCTVQRPSMYGQK</sequence>
<gene>
    <name evidence="4" type="ORF">Ptr86124_003653</name>
    <name evidence="3" type="ORF">PtrM4_099230</name>
</gene>
<keyword evidence="6" id="KW-1185">Reference proteome</keyword>
<reference evidence="3 5" key="1">
    <citation type="journal article" date="2018" name="BMC Genomics">
        <title>Comparative genomics of the wheat fungal pathogen Pyrenophora tritici-repentis reveals chromosomal variations and genome plasticity.</title>
        <authorList>
            <person name="Moolhuijzen P."/>
            <person name="See P.T."/>
            <person name="Hane J.K."/>
            <person name="Shi G."/>
            <person name="Liu Z."/>
            <person name="Oliver R.P."/>
            <person name="Moffat C.S."/>
        </authorList>
    </citation>
    <scope>NUCLEOTIDE SEQUENCE [LARGE SCALE GENOMIC DNA]</scope>
    <source>
        <strain evidence="3">M4</strain>
    </source>
</reference>
<dbReference type="EMBL" id="NRDI02000004">
    <property type="protein sequence ID" value="KAI1516716.1"/>
    <property type="molecule type" value="Genomic_DNA"/>
</dbReference>
<protein>
    <submittedName>
        <fullName evidence="4">Uncharacterized protein</fullName>
    </submittedName>
</protein>
<name>A0A2W1DBS3_9PLEO</name>
<evidence type="ECO:0000256" key="2">
    <source>
        <dbReference type="SAM" id="SignalP"/>
    </source>
</evidence>
<comment type="caution">
    <text evidence="4">The sequence shown here is derived from an EMBL/GenBank/DDBJ whole genome shotgun (WGS) entry which is preliminary data.</text>
</comment>
<reference evidence="6" key="4">
    <citation type="journal article" date="2022" name="Microb. Genom.">
        <title>A global pangenome for the wheat fungal pathogen Pyrenophora tritici-repentis and prediction of effector protein structural homology.</title>
        <authorList>
            <person name="Moolhuijzen P.M."/>
            <person name="See P.T."/>
            <person name="Shi G."/>
            <person name="Powell H.R."/>
            <person name="Cockram J."/>
            <person name="Jorgensen L.N."/>
            <person name="Benslimane H."/>
            <person name="Strelkov S.E."/>
            <person name="Turner J."/>
            <person name="Liu Z."/>
            <person name="Moffat C.S."/>
        </authorList>
    </citation>
    <scope>NUCLEOTIDE SEQUENCE [LARGE SCALE GENOMIC DNA]</scope>
</reference>
<keyword evidence="2" id="KW-0732">Signal</keyword>
<evidence type="ECO:0000256" key="1">
    <source>
        <dbReference type="SAM" id="MobiDB-lite"/>
    </source>
</evidence>
<dbReference type="AlphaFoldDB" id="A0A2W1DBS3"/>
<reference evidence="4" key="3">
    <citation type="journal article" date="2022" name="bioRxiv">
        <title>A global pangenome for the wheat fungal pathogen Pyrenophora tritici-repentis and prediction of effector protein structural homology.</title>
        <authorList>
            <person name="Moolhuijzen P."/>
            <person name="See P.T."/>
            <person name="Shi G."/>
            <person name="Powell H.R."/>
            <person name="Cockram J."/>
            <person name="Jorgensen L.N."/>
            <person name="Benslimane H."/>
            <person name="Strelkov S.E."/>
            <person name="Turner J."/>
            <person name="Liu Z."/>
            <person name="Moffat C.S."/>
        </authorList>
    </citation>
    <scope>NUCLEOTIDE SEQUENCE</scope>
    <source>
        <strain evidence="4">86-124</strain>
    </source>
</reference>
<accession>A0A2W1DBS3</accession>
<evidence type="ECO:0000313" key="3">
    <source>
        <dbReference type="EMBL" id="KAF7572423.1"/>
    </source>
</evidence>
<feature type="region of interest" description="Disordered" evidence="1">
    <location>
        <begin position="60"/>
        <end position="82"/>
    </location>
</feature>
<evidence type="ECO:0000313" key="6">
    <source>
        <dbReference type="Proteomes" id="UP000249757"/>
    </source>
</evidence>
<feature type="chain" id="PRO_5042700831" evidence="2">
    <location>
        <begin position="19"/>
        <end position="128"/>
    </location>
</feature>
<dbReference type="EMBL" id="NQIK02000004">
    <property type="protein sequence ID" value="KAF7572423.1"/>
    <property type="molecule type" value="Genomic_DNA"/>
</dbReference>
<reference evidence="4" key="2">
    <citation type="submission" date="2021-05" db="EMBL/GenBank/DDBJ databases">
        <authorList>
            <person name="Moolhuijzen P.M."/>
            <person name="Moffat C.S."/>
        </authorList>
    </citation>
    <scope>NUCLEOTIDE SEQUENCE</scope>
    <source>
        <strain evidence="4">86-124</strain>
    </source>
</reference>
<dbReference type="Proteomes" id="UP000245464">
    <property type="component" value="Chromosome 4"/>
</dbReference>
<evidence type="ECO:0000313" key="5">
    <source>
        <dbReference type="Proteomes" id="UP000245464"/>
    </source>
</evidence>
<organism evidence="4 6">
    <name type="scientific">Pyrenophora tritici-repentis</name>
    <dbReference type="NCBI Taxonomy" id="45151"/>
    <lineage>
        <taxon>Eukaryota</taxon>
        <taxon>Fungi</taxon>
        <taxon>Dikarya</taxon>
        <taxon>Ascomycota</taxon>
        <taxon>Pezizomycotina</taxon>
        <taxon>Dothideomycetes</taxon>
        <taxon>Pleosporomycetidae</taxon>
        <taxon>Pleosporales</taxon>
        <taxon>Pleosporineae</taxon>
        <taxon>Pleosporaceae</taxon>
        <taxon>Pyrenophora</taxon>
    </lineage>
</organism>